<proteinExistence type="predicted"/>
<evidence type="ECO:0008006" key="3">
    <source>
        <dbReference type="Google" id="ProtNLM"/>
    </source>
</evidence>
<comment type="caution">
    <text evidence="1">The sequence shown here is derived from an EMBL/GenBank/DDBJ whole genome shotgun (WGS) entry which is preliminary data.</text>
</comment>
<protein>
    <recommendedName>
        <fullName evidence="3">Site-specific recombinase XerD</fullName>
    </recommendedName>
</protein>
<sequence length="480" mass="53134">MTEPARSCHICARTITAGYDLLGGPICNPCYSRLRREAFPCPSCGVPKVLAFHDKEQNVVCAACAGVPSRFACRSCGSEEQLTGAQCGTCRLKDRASKVLAREDGTLHPDLVSLFEHLLSAPDARNVTRWLRRDGISTALGQMALGIAPISHATLDLLGPSPRIRYLRCLLISAKTLPEIDIYVNDLDLFAQRLLESLSTEHAHVLRRHYRWHILRSLSQRYPNTHASASVVDSRRHQLTAIRDLLAWVEGQGQSLSTVTQGDLDYYFAQIANTGNALMTFLTWARTNRHVTDVEVQRRAGTNARPAVSEGERWQHIDRLLDDDKLPVTTRIVGLFVLLFAQSLATCAQMKHSDVTITDESVAVRFATDPVTMPRALGDLLRTYVNDPVVRTIYRTEGTEWLFSGLMPTTHITSSRLGELLLAVGISPRTAKDAAMRHLATALPARVVADAFGVAESTAARWSQLSGGTWNDYPQLREQN</sequence>
<reference evidence="1 2" key="1">
    <citation type="submission" date="2017-10" db="EMBL/GenBank/DDBJ databases">
        <title>Sequencing the genomes of 1000 actinobacteria strains.</title>
        <authorList>
            <person name="Klenk H.-P."/>
        </authorList>
    </citation>
    <scope>NUCLEOTIDE SEQUENCE [LARGE SCALE GENOMIC DNA]</scope>
    <source>
        <strain evidence="1 2">DSM 18966</strain>
    </source>
</reference>
<accession>A0A2A9E8W6</accession>
<keyword evidence="2" id="KW-1185">Reference proteome</keyword>
<dbReference type="AlphaFoldDB" id="A0A2A9E8W6"/>
<evidence type="ECO:0000313" key="2">
    <source>
        <dbReference type="Proteomes" id="UP000225548"/>
    </source>
</evidence>
<dbReference type="RefSeq" id="WP_143556763.1">
    <property type="nucleotide sequence ID" value="NZ_PDJG01000001.1"/>
</dbReference>
<gene>
    <name evidence="1" type="ORF">ATL42_2592</name>
</gene>
<dbReference type="Proteomes" id="UP000225548">
    <property type="component" value="Unassembled WGS sequence"/>
</dbReference>
<dbReference type="EMBL" id="PDJG01000001">
    <property type="protein sequence ID" value="PFG34672.1"/>
    <property type="molecule type" value="Genomic_DNA"/>
</dbReference>
<organism evidence="1 2">
    <name type="scientific">Sanguibacter antarcticus</name>
    <dbReference type="NCBI Taxonomy" id="372484"/>
    <lineage>
        <taxon>Bacteria</taxon>
        <taxon>Bacillati</taxon>
        <taxon>Actinomycetota</taxon>
        <taxon>Actinomycetes</taxon>
        <taxon>Micrococcales</taxon>
        <taxon>Sanguibacteraceae</taxon>
        <taxon>Sanguibacter</taxon>
    </lineage>
</organism>
<name>A0A2A9E8W6_9MICO</name>
<evidence type="ECO:0000313" key="1">
    <source>
        <dbReference type="EMBL" id="PFG34672.1"/>
    </source>
</evidence>
<dbReference type="OrthoDB" id="3405537at2"/>